<name>A0ABT4YT68_9VIBR</name>
<keyword evidence="11" id="KW-1185">Reference proteome</keyword>
<evidence type="ECO:0000256" key="1">
    <source>
        <dbReference type="ARBA" id="ARBA00004377"/>
    </source>
</evidence>
<dbReference type="EMBL" id="JAQLOI010000001">
    <property type="protein sequence ID" value="MDB1124660.1"/>
    <property type="molecule type" value="Genomic_DNA"/>
</dbReference>
<dbReference type="RefSeq" id="WP_272137379.1">
    <property type="nucleotide sequence ID" value="NZ_JAQLOI010000001.1"/>
</dbReference>
<sequence length="127" mass="14452">MTLSNSQRGFGLIEVLISMLLILFSVLGLVRLQIEILKGAKLVQHQLIALYLAESRLEKMRVNDEVSNNQTIAQQMIENTRFTMTTTTLGKNNVTGLKWIKVEVMWHNTMGKQYNVDLVSAVYNPKN</sequence>
<comment type="subcellular location">
    <subcellularLocation>
        <location evidence="1">Cell inner membrane</location>
        <topology evidence="1">Single-pass membrane protein</topology>
    </subcellularLocation>
</comment>
<keyword evidence="3" id="KW-1003">Cell membrane</keyword>
<gene>
    <name evidence="10" type="ORF">PGX00_13780</name>
</gene>
<dbReference type="InterPro" id="IPR012902">
    <property type="entry name" value="N_methyl_site"/>
</dbReference>
<evidence type="ECO:0000256" key="9">
    <source>
        <dbReference type="SAM" id="Phobius"/>
    </source>
</evidence>
<organism evidence="10 11">
    <name type="scientific">Vibrio algarum</name>
    <dbReference type="NCBI Taxonomy" id="3020714"/>
    <lineage>
        <taxon>Bacteria</taxon>
        <taxon>Pseudomonadati</taxon>
        <taxon>Pseudomonadota</taxon>
        <taxon>Gammaproteobacteria</taxon>
        <taxon>Vibrionales</taxon>
        <taxon>Vibrionaceae</taxon>
        <taxon>Vibrio</taxon>
    </lineage>
</organism>
<evidence type="ECO:0000313" key="10">
    <source>
        <dbReference type="EMBL" id="MDB1124660.1"/>
    </source>
</evidence>
<protein>
    <submittedName>
        <fullName evidence="10">Prepilin-type N-terminal cleavage/methylation domain-containing protein</fullName>
    </submittedName>
</protein>
<evidence type="ECO:0000256" key="3">
    <source>
        <dbReference type="ARBA" id="ARBA00022475"/>
    </source>
</evidence>
<dbReference type="PANTHER" id="PTHR38779:SF2">
    <property type="entry name" value="TYPE II SECRETION SYSTEM PROTEIN I-RELATED"/>
    <property type="match status" value="1"/>
</dbReference>
<reference evidence="10 11" key="1">
    <citation type="submission" date="2023-01" db="EMBL/GenBank/DDBJ databases">
        <title>Vibrio sp. KJ40-1 sp.nov, isolated from marine algae.</title>
        <authorList>
            <person name="Butt M."/>
            <person name="Kim J.M.J."/>
            <person name="Jeon C.O.C."/>
        </authorList>
    </citation>
    <scope>NUCLEOTIDE SEQUENCE [LARGE SCALE GENOMIC DNA]</scope>
    <source>
        <strain evidence="10 11">KJ40-1</strain>
    </source>
</reference>
<evidence type="ECO:0000313" key="11">
    <source>
        <dbReference type="Proteomes" id="UP001210678"/>
    </source>
</evidence>
<feature type="transmembrane region" description="Helical" evidence="9">
    <location>
        <begin position="12"/>
        <end position="32"/>
    </location>
</feature>
<keyword evidence="6 9" id="KW-0812">Transmembrane</keyword>
<evidence type="ECO:0000256" key="7">
    <source>
        <dbReference type="ARBA" id="ARBA00022989"/>
    </source>
</evidence>
<dbReference type="Pfam" id="PF07963">
    <property type="entry name" value="N_methyl"/>
    <property type="match status" value="1"/>
</dbReference>
<dbReference type="NCBIfam" id="TIGR02532">
    <property type="entry name" value="IV_pilin_GFxxxE"/>
    <property type="match status" value="1"/>
</dbReference>
<comment type="similarity">
    <text evidence="2">Belongs to the GSP I family.</text>
</comment>
<accession>A0ABT4YT68</accession>
<dbReference type="PANTHER" id="PTHR38779">
    <property type="entry name" value="TYPE II SECRETION SYSTEM PROTEIN I-RELATED"/>
    <property type="match status" value="1"/>
</dbReference>
<evidence type="ECO:0000256" key="4">
    <source>
        <dbReference type="ARBA" id="ARBA00022481"/>
    </source>
</evidence>
<proteinExistence type="inferred from homology"/>
<evidence type="ECO:0000256" key="8">
    <source>
        <dbReference type="ARBA" id="ARBA00023136"/>
    </source>
</evidence>
<evidence type="ECO:0000256" key="2">
    <source>
        <dbReference type="ARBA" id="ARBA00008358"/>
    </source>
</evidence>
<dbReference type="Proteomes" id="UP001210678">
    <property type="component" value="Unassembled WGS sequence"/>
</dbReference>
<keyword evidence="8 9" id="KW-0472">Membrane</keyword>
<dbReference type="InterPro" id="IPR010052">
    <property type="entry name" value="T2SS_protein-GspI"/>
</dbReference>
<evidence type="ECO:0000256" key="6">
    <source>
        <dbReference type="ARBA" id="ARBA00022692"/>
    </source>
</evidence>
<keyword evidence="5" id="KW-0997">Cell inner membrane</keyword>
<evidence type="ECO:0000256" key="5">
    <source>
        <dbReference type="ARBA" id="ARBA00022519"/>
    </source>
</evidence>
<keyword evidence="7 9" id="KW-1133">Transmembrane helix</keyword>
<comment type="caution">
    <text evidence="10">The sequence shown here is derived from an EMBL/GenBank/DDBJ whole genome shotgun (WGS) entry which is preliminary data.</text>
</comment>
<keyword evidence="4" id="KW-0488">Methylation</keyword>